<keyword evidence="2" id="KW-1185">Reference proteome</keyword>
<name>A0AAW9DP82_ACIAO</name>
<reference evidence="1 2" key="1">
    <citation type="submission" date="2023-11" db="EMBL/GenBank/DDBJ databases">
        <title>MicrobeMod: A computational toolkit for identifying prokaryotic methylation and restriction-modification with nanopore sequencing.</title>
        <authorList>
            <person name="Crits-Christoph A."/>
            <person name="Kang S.C."/>
            <person name="Lee H."/>
            <person name="Ostrov N."/>
        </authorList>
    </citation>
    <scope>NUCLEOTIDE SEQUENCE [LARGE SCALE GENOMIC DNA]</scope>
    <source>
        <strain evidence="1 2">DSMZ 700</strain>
    </source>
</reference>
<organism evidence="1 2">
    <name type="scientific">Acidiphilium acidophilum</name>
    <name type="common">Thiobacillus acidophilus</name>
    <dbReference type="NCBI Taxonomy" id="76588"/>
    <lineage>
        <taxon>Bacteria</taxon>
        <taxon>Pseudomonadati</taxon>
        <taxon>Pseudomonadota</taxon>
        <taxon>Alphaproteobacteria</taxon>
        <taxon>Acetobacterales</taxon>
        <taxon>Acidocellaceae</taxon>
        <taxon>Acidiphilium</taxon>
    </lineage>
</organism>
<comment type="caution">
    <text evidence="1">The sequence shown here is derived from an EMBL/GenBank/DDBJ whole genome shotgun (WGS) entry which is preliminary data.</text>
</comment>
<protein>
    <submittedName>
        <fullName evidence="1">Uncharacterized protein</fullName>
    </submittedName>
</protein>
<sequence length="474" mass="54545">MEVISKSLGVTATERLLAQLCDRTFLRLWSYANPFRSPGTEMCDLIAISDENIFLFFDREVRISNDTDDLELAWTRWHKKVITDQINTARGAKRHITSGRPIFSDPKCKNHISLPNDRSKINIFQIIIAHGAKEACEGFSTENVYGSMAIGYGDVKLPLQLPFMISLNKDDPTHVLDSHNLEIILKELDTIKDLTEYFVEKERVIKKYDGLVYAGEEDLLAHYFLNFDDKAEKYRIGPQKNSCNFLVIGEGEWKRFAASAQYRERNEANKISYLWDRLIQKTSRHILDGTALGNTTPFGPSAVQEMAKEGRLARRALANGIAEAINSFPYEELDEDSIQRKMIFMTSFDRTKGYVFLQIRKLRISNYDIYRTFRQNLLKIACGSAKNKFPDLKKIVGIATDAPRFAAENSEDLILLECEKWSDEDSIEYKRANELTTPLIFHKRRSCADSLRFSTKRWNAWMRVDHGNCSIEKA</sequence>
<dbReference type="Proteomes" id="UP001279553">
    <property type="component" value="Unassembled WGS sequence"/>
</dbReference>
<accession>A0AAW9DP82</accession>
<dbReference type="AlphaFoldDB" id="A0AAW9DP82"/>
<dbReference type="EMBL" id="JAWXYB010000018">
    <property type="protein sequence ID" value="MDX5930020.1"/>
    <property type="molecule type" value="Genomic_DNA"/>
</dbReference>
<evidence type="ECO:0000313" key="1">
    <source>
        <dbReference type="EMBL" id="MDX5930020.1"/>
    </source>
</evidence>
<gene>
    <name evidence="1" type="ORF">SIL87_04475</name>
</gene>
<evidence type="ECO:0000313" key="2">
    <source>
        <dbReference type="Proteomes" id="UP001279553"/>
    </source>
</evidence>
<proteinExistence type="predicted"/>